<protein>
    <submittedName>
        <fullName evidence="2">Polyketide biosynthesis acyl carrier protein</fullName>
    </submittedName>
</protein>
<dbReference type="RefSeq" id="WP_133821326.1">
    <property type="nucleotide sequence ID" value="NZ_SNZH01000020.1"/>
</dbReference>
<dbReference type="InterPro" id="IPR036736">
    <property type="entry name" value="ACP-like_sf"/>
</dbReference>
<name>A0A4R6YMD9_9GAMM</name>
<evidence type="ECO:0000313" key="3">
    <source>
        <dbReference type="Proteomes" id="UP000295293"/>
    </source>
</evidence>
<comment type="caution">
    <text evidence="2">The sequence shown here is derived from an EMBL/GenBank/DDBJ whole genome shotgun (WGS) entry which is preliminary data.</text>
</comment>
<organism evidence="2 3">
    <name type="scientific">Tahibacter aquaticus</name>
    <dbReference type="NCBI Taxonomy" id="520092"/>
    <lineage>
        <taxon>Bacteria</taxon>
        <taxon>Pseudomonadati</taxon>
        <taxon>Pseudomonadota</taxon>
        <taxon>Gammaproteobacteria</taxon>
        <taxon>Lysobacterales</taxon>
        <taxon>Rhodanobacteraceae</taxon>
        <taxon>Tahibacter</taxon>
    </lineage>
</organism>
<keyword evidence="3" id="KW-1185">Reference proteome</keyword>
<evidence type="ECO:0000313" key="2">
    <source>
        <dbReference type="EMBL" id="TDR38504.1"/>
    </source>
</evidence>
<dbReference type="Gene3D" id="1.10.1200.10">
    <property type="entry name" value="ACP-like"/>
    <property type="match status" value="1"/>
</dbReference>
<dbReference type="InterPro" id="IPR009081">
    <property type="entry name" value="PP-bd_ACP"/>
</dbReference>
<dbReference type="Pfam" id="PF00550">
    <property type="entry name" value="PP-binding"/>
    <property type="match status" value="1"/>
</dbReference>
<dbReference type="Proteomes" id="UP000295293">
    <property type="component" value="Unassembled WGS sequence"/>
</dbReference>
<accession>A0A4R6YMD9</accession>
<dbReference type="PROSITE" id="PS50075">
    <property type="entry name" value="CARRIER"/>
    <property type="match status" value="1"/>
</dbReference>
<dbReference type="OrthoDB" id="487863at2"/>
<gene>
    <name evidence="2" type="ORF">DFR29_1205</name>
</gene>
<proteinExistence type="predicted"/>
<sequence length="84" mass="9329">MNKEEIFALITKHAGEVIPRLEQHDFQWTDSLRALGANSIDRSEIVMMTLEVMELDIPLAETIRAENIGELAALLHSKSVGAQA</sequence>
<dbReference type="EMBL" id="SNZH01000020">
    <property type="protein sequence ID" value="TDR38504.1"/>
    <property type="molecule type" value="Genomic_DNA"/>
</dbReference>
<reference evidence="2 3" key="1">
    <citation type="submission" date="2019-03" db="EMBL/GenBank/DDBJ databases">
        <title>Genomic Encyclopedia of Type Strains, Phase IV (KMG-IV): sequencing the most valuable type-strain genomes for metagenomic binning, comparative biology and taxonomic classification.</title>
        <authorList>
            <person name="Goeker M."/>
        </authorList>
    </citation>
    <scope>NUCLEOTIDE SEQUENCE [LARGE SCALE GENOMIC DNA]</scope>
    <source>
        <strain evidence="2 3">DSM 21667</strain>
    </source>
</reference>
<dbReference type="AlphaFoldDB" id="A0A4R6YMD9"/>
<evidence type="ECO:0000259" key="1">
    <source>
        <dbReference type="PROSITE" id="PS50075"/>
    </source>
</evidence>
<dbReference type="NCBIfam" id="NF005502">
    <property type="entry name" value="PRK07117.1"/>
    <property type="match status" value="1"/>
</dbReference>
<dbReference type="SUPFAM" id="SSF47336">
    <property type="entry name" value="ACP-like"/>
    <property type="match status" value="1"/>
</dbReference>
<feature type="domain" description="Carrier" evidence="1">
    <location>
        <begin position="4"/>
        <end position="79"/>
    </location>
</feature>